<evidence type="ECO:0000259" key="6">
    <source>
        <dbReference type="PROSITE" id="PS50089"/>
    </source>
</evidence>
<dbReference type="Ensembl" id="ENSAMXT00005031255.1">
    <property type="protein sequence ID" value="ENSAMXP00005028467.1"/>
    <property type="gene ID" value="ENSAMXG00005014194.1"/>
</dbReference>
<sequence>MEAAFELLSILSGECLAREPLLNEHFNNPLPQRSQQTVSRTEVTDGGTSRTLGPACREYVSGSGPVQDGSSSVVDECPICTESYQSRGDRSMALLNCDHSLCQRCLAAMLRRAADCSRILHHQIEILGHYFETLFYSFEILHRQFEIIIGI</sequence>
<dbReference type="InterPro" id="IPR001841">
    <property type="entry name" value="Znf_RING"/>
</dbReference>
<accession>A0A8B9K0G3</accession>
<dbReference type="PROSITE" id="PS50089">
    <property type="entry name" value="ZF_RING_2"/>
    <property type="match status" value="1"/>
</dbReference>
<dbReference type="GO" id="GO:0008270">
    <property type="term" value="F:zinc ion binding"/>
    <property type="evidence" value="ECO:0007669"/>
    <property type="project" value="UniProtKB-KW"/>
</dbReference>
<evidence type="ECO:0000256" key="1">
    <source>
        <dbReference type="ARBA" id="ARBA00022723"/>
    </source>
</evidence>
<reference evidence="7" key="1">
    <citation type="submission" date="2025-08" db="UniProtKB">
        <authorList>
            <consortium name="Ensembl"/>
        </authorList>
    </citation>
    <scope>IDENTIFICATION</scope>
</reference>
<evidence type="ECO:0000256" key="5">
    <source>
        <dbReference type="SAM" id="MobiDB-lite"/>
    </source>
</evidence>
<dbReference type="Pfam" id="PF14634">
    <property type="entry name" value="zf-RING_5"/>
    <property type="match status" value="1"/>
</dbReference>
<dbReference type="OrthoDB" id="8062037at2759"/>
<dbReference type="AlphaFoldDB" id="A0A8B9K0G3"/>
<feature type="region of interest" description="Disordered" evidence="5">
    <location>
        <begin position="26"/>
        <end position="52"/>
    </location>
</feature>
<protein>
    <recommendedName>
        <fullName evidence="6">RING-type domain-containing protein</fullName>
    </recommendedName>
</protein>
<evidence type="ECO:0000256" key="2">
    <source>
        <dbReference type="ARBA" id="ARBA00022771"/>
    </source>
</evidence>
<proteinExistence type="predicted"/>
<keyword evidence="1" id="KW-0479">Metal-binding</keyword>
<dbReference type="Gene3D" id="3.30.40.10">
    <property type="entry name" value="Zinc/RING finger domain, C3HC4 (zinc finger)"/>
    <property type="match status" value="1"/>
</dbReference>
<keyword evidence="3" id="KW-0862">Zinc</keyword>
<dbReference type="Proteomes" id="UP000694621">
    <property type="component" value="Unplaced"/>
</dbReference>
<dbReference type="SUPFAM" id="SSF57850">
    <property type="entry name" value="RING/U-box"/>
    <property type="match status" value="1"/>
</dbReference>
<keyword evidence="2 4" id="KW-0863">Zinc-finger</keyword>
<feature type="compositionally biased region" description="Polar residues" evidence="5">
    <location>
        <begin position="26"/>
        <end position="51"/>
    </location>
</feature>
<evidence type="ECO:0000256" key="4">
    <source>
        <dbReference type="PROSITE-ProRule" id="PRU00175"/>
    </source>
</evidence>
<dbReference type="PROSITE" id="PS00518">
    <property type="entry name" value="ZF_RING_1"/>
    <property type="match status" value="1"/>
</dbReference>
<evidence type="ECO:0000313" key="8">
    <source>
        <dbReference type="Proteomes" id="UP000694621"/>
    </source>
</evidence>
<feature type="domain" description="RING-type" evidence="6">
    <location>
        <begin position="77"/>
        <end position="116"/>
    </location>
</feature>
<dbReference type="InterPro" id="IPR013083">
    <property type="entry name" value="Znf_RING/FYVE/PHD"/>
</dbReference>
<evidence type="ECO:0000256" key="3">
    <source>
        <dbReference type="ARBA" id="ARBA00022833"/>
    </source>
</evidence>
<organism evidence="7 8">
    <name type="scientific">Astyanax mexicanus</name>
    <name type="common">Blind cave fish</name>
    <name type="synonym">Astyanax fasciatus mexicanus</name>
    <dbReference type="NCBI Taxonomy" id="7994"/>
    <lineage>
        <taxon>Eukaryota</taxon>
        <taxon>Metazoa</taxon>
        <taxon>Chordata</taxon>
        <taxon>Craniata</taxon>
        <taxon>Vertebrata</taxon>
        <taxon>Euteleostomi</taxon>
        <taxon>Actinopterygii</taxon>
        <taxon>Neopterygii</taxon>
        <taxon>Teleostei</taxon>
        <taxon>Ostariophysi</taxon>
        <taxon>Characiformes</taxon>
        <taxon>Characoidei</taxon>
        <taxon>Acestrorhamphidae</taxon>
        <taxon>Acestrorhamphinae</taxon>
        <taxon>Astyanax</taxon>
    </lineage>
</organism>
<name>A0A8B9K0G3_ASTMX</name>
<dbReference type="InterPro" id="IPR017907">
    <property type="entry name" value="Znf_RING_CS"/>
</dbReference>
<evidence type="ECO:0000313" key="7">
    <source>
        <dbReference type="Ensembl" id="ENSAMXP00005028467.1"/>
    </source>
</evidence>